<protein>
    <submittedName>
        <fullName evidence="3">465_t:CDS:1</fullName>
    </submittedName>
</protein>
<keyword evidence="1" id="KW-0472">Membrane</keyword>
<dbReference type="InterPro" id="IPR053257">
    <property type="entry name" value="Cu-only_SOD"/>
</dbReference>
<keyword evidence="4" id="KW-1185">Reference proteome</keyword>
<comment type="caution">
    <text evidence="3">The sequence shown here is derived from an EMBL/GenBank/DDBJ whole genome shotgun (WGS) entry which is preliminary data.</text>
</comment>
<dbReference type="Gene3D" id="2.60.40.200">
    <property type="entry name" value="Superoxide dismutase, copper/zinc binding domain"/>
    <property type="match status" value="1"/>
</dbReference>
<evidence type="ECO:0000313" key="3">
    <source>
        <dbReference type="EMBL" id="CAG8534466.1"/>
    </source>
</evidence>
<dbReference type="Pfam" id="PF00080">
    <property type="entry name" value="Sod_Cu"/>
    <property type="match status" value="1"/>
</dbReference>
<organism evidence="3 4">
    <name type="scientific">Dentiscutata erythropus</name>
    <dbReference type="NCBI Taxonomy" id="1348616"/>
    <lineage>
        <taxon>Eukaryota</taxon>
        <taxon>Fungi</taxon>
        <taxon>Fungi incertae sedis</taxon>
        <taxon>Mucoromycota</taxon>
        <taxon>Glomeromycotina</taxon>
        <taxon>Glomeromycetes</taxon>
        <taxon>Diversisporales</taxon>
        <taxon>Gigasporaceae</taxon>
        <taxon>Dentiscutata</taxon>
    </lineage>
</organism>
<reference evidence="3" key="1">
    <citation type="submission" date="2021-06" db="EMBL/GenBank/DDBJ databases">
        <authorList>
            <person name="Kallberg Y."/>
            <person name="Tangrot J."/>
            <person name="Rosling A."/>
        </authorList>
    </citation>
    <scope>NUCLEOTIDE SEQUENCE</scope>
    <source>
        <strain evidence="3">MA453B</strain>
    </source>
</reference>
<dbReference type="InterPro" id="IPR001424">
    <property type="entry name" value="SOD_Cu_Zn_dom"/>
</dbReference>
<dbReference type="GO" id="GO:0046872">
    <property type="term" value="F:metal ion binding"/>
    <property type="evidence" value="ECO:0007669"/>
    <property type="project" value="InterPro"/>
</dbReference>
<evidence type="ECO:0000313" key="4">
    <source>
        <dbReference type="Proteomes" id="UP000789405"/>
    </source>
</evidence>
<proteinExistence type="predicted"/>
<keyword evidence="1" id="KW-0812">Transmembrane</keyword>
<feature type="transmembrane region" description="Helical" evidence="1">
    <location>
        <begin position="14"/>
        <end position="34"/>
    </location>
</feature>
<dbReference type="Proteomes" id="UP000789405">
    <property type="component" value="Unassembled WGS sequence"/>
</dbReference>
<dbReference type="PANTHER" id="PTHR20910:SF1">
    <property type="entry name" value="SUPEROXIDE DISMUTASE COPPER_ZINC BINDING DOMAIN-CONTAINING PROTEIN"/>
    <property type="match status" value="1"/>
</dbReference>
<dbReference type="OrthoDB" id="159229at2759"/>
<evidence type="ECO:0000259" key="2">
    <source>
        <dbReference type="Pfam" id="PF00080"/>
    </source>
</evidence>
<name>A0A9N9FGI7_9GLOM</name>
<dbReference type="SUPFAM" id="SSF49329">
    <property type="entry name" value="Cu,Zn superoxide dismutase-like"/>
    <property type="match status" value="1"/>
</dbReference>
<dbReference type="EMBL" id="CAJVPY010001735">
    <property type="protein sequence ID" value="CAG8534466.1"/>
    <property type="molecule type" value="Genomic_DNA"/>
</dbReference>
<dbReference type="InterPro" id="IPR036423">
    <property type="entry name" value="SOD-like_Cu/Zn_dom_sf"/>
</dbReference>
<feature type="domain" description="Superoxide dismutase copper/zinc binding" evidence="2">
    <location>
        <begin position="56"/>
        <end position="184"/>
    </location>
</feature>
<dbReference type="PANTHER" id="PTHR20910">
    <property type="entry name" value="AGAP001623-PA"/>
    <property type="match status" value="1"/>
</dbReference>
<sequence>MSLNTYLNDQRPNIFFNLGTMKFVFLVLINFYFLNTVQCGHQKIASACFTGKYEGITGTVTFTEKDSKIEVHVKITSGLNDTTGKYPYHVHDFAINSTGSCESAGEHLDPFGVGKVAGYVCNPQTPEKCEAGDLSGKHGPLPGTPSGSVTEKYTDRFISLSGTPTLQNGVIGRSLVLHTPHTELLVLTSSKENVGKRNEKEELVEIENC</sequence>
<evidence type="ECO:0000256" key="1">
    <source>
        <dbReference type="SAM" id="Phobius"/>
    </source>
</evidence>
<accession>A0A9N9FGI7</accession>
<dbReference type="AlphaFoldDB" id="A0A9N9FGI7"/>
<dbReference type="GO" id="GO:0006801">
    <property type="term" value="P:superoxide metabolic process"/>
    <property type="evidence" value="ECO:0007669"/>
    <property type="project" value="InterPro"/>
</dbReference>
<gene>
    <name evidence="3" type="ORF">DERYTH_LOCUS4504</name>
</gene>
<keyword evidence="1" id="KW-1133">Transmembrane helix</keyword>